<name>A0A2P5CHA6_TREOI</name>
<keyword evidence="2" id="KW-0732">Signal</keyword>
<evidence type="ECO:0000313" key="3">
    <source>
        <dbReference type="EMBL" id="PON60427.1"/>
    </source>
</evidence>
<keyword evidence="4" id="KW-1185">Reference proteome</keyword>
<feature type="signal peptide" evidence="2">
    <location>
        <begin position="1"/>
        <end position="26"/>
    </location>
</feature>
<feature type="compositionally biased region" description="Basic and acidic residues" evidence="1">
    <location>
        <begin position="85"/>
        <end position="94"/>
    </location>
</feature>
<feature type="region of interest" description="Disordered" evidence="1">
    <location>
        <begin position="33"/>
        <end position="94"/>
    </location>
</feature>
<evidence type="ECO:0000256" key="2">
    <source>
        <dbReference type="SAM" id="SignalP"/>
    </source>
</evidence>
<dbReference type="Proteomes" id="UP000237000">
    <property type="component" value="Unassembled WGS sequence"/>
</dbReference>
<feature type="compositionally biased region" description="Basic and acidic residues" evidence="1">
    <location>
        <begin position="64"/>
        <end position="73"/>
    </location>
</feature>
<feature type="chain" id="PRO_5015171572" description="Transmembrane protein" evidence="2">
    <location>
        <begin position="27"/>
        <end position="118"/>
    </location>
</feature>
<evidence type="ECO:0000256" key="1">
    <source>
        <dbReference type="SAM" id="MobiDB-lite"/>
    </source>
</evidence>
<proteinExistence type="predicted"/>
<protein>
    <recommendedName>
        <fullName evidence="5">Transmembrane protein</fullName>
    </recommendedName>
</protein>
<evidence type="ECO:0000313" key="4">
    <source>
        <dbReference type="Proteomes" id="UP000237000"/>
    </source>
</evidence>
<accession>A0A2P5CHA6</accession>
<dbReference type="AlphaFoldDB" id="A0A2P5CHA6"/>
<organism evidence="3 4">
    <name type="scientific">Trema orientale</name>
    <name type="common">Charcoal tree</name>
    <name type="synonym">Celtis orientalis</name>
    <dbReference type="NCBI Taxonomy" id="63057"/>
    <lineage>
        <taxon>Eukaryota</taxon>
        <taxon>Viridiplantae</taxon>
        <taxon>Streptophyta</taxon>
        <taxon>Embryophyta</taxon>
        <taxon>Tracheophyta</taxon>
        <taxon>Spermatophyta</taxon>
        <taxon>Magnoliopsida</taxon>
        <taxon>eudicotyledons</taxon>
        <taxon>Gunneridae</taxon>
        <taxon>Pentapetalae</taxon>
        <taxon>rosids</taxon>
        <taxon>fabids</taxon>
        <taxon>Rosales</taxon>
        <taxon>Cannabaceae</taxon>
        <taxon>Trema</taxon>
    </lineage>
</organism>
<reference evidence="4" key="1">
    <citation type="submission" date="2016-06" db="EMBL/GenBank/DDBJ databases">
        <title>Parallel loss of symbiosis genes in relatives of nitrogen-fixing non-legume Parasponia.</title>
        <authorList>
            <person name="Van Velzen R."/>
            <person name="Holmer R."/>
            <person name="Bu F."/>
            <person name="Rutten L."/>
            <person name="Van Zeijl A."/>
            <person name="Liu W."/>
            <person name="Santuari L."/>
            <person name="Cao Q."/>
            <person name="Sharma T."/>
            <person name="Shen D."/>
            <person name="Roswanjaya Y."/>
            <person name="Wardhani T."/>
            <person name="Kalhor M.S."/>
            <person name="Jansen J."/>
            <person name="Van den Hoogen J."/>
            <person name="Gungor B."/>
            <person name="Hartog M."/>
            <person name="Hontelez J."/>
            <person name="Verver J."/>
            <person name="Yang W.-C."/>
            <person name="Schijlen E."/>
            <person name="Repin R."/>
            <person name="Schilthuizen M."/>
            <person name="Schranz E."/>
            <person name="Heidstra R."/>
            <person name="Miyata K."/>
            <person name="Fedorova E."/>
            <person name="Kohlen W."/>
            <person name="Bisseling T."/>
            <person name="Smit S."/>
            <person name="Geurts R."/>
        </authorList>
    </citation>
    <scope>NUCLEOTIDE SEQUENCE [LARGE SCALE GENOMIC DNA]</scope>
    <source>
        <strain evidence="4">cv. RG33-2</strain>
    </source>
</reference>
<evidence type="ECO:0008006" key="5">
    <source>
        <dbReference type="Google" id="ProtNLM"/>
    </source>
</evidence>
<gene>
    <name evidence="3" type="ORF">TorRG33x02_284850</name>
</gene>
<dbReference type="InParanoid" id="A0A2P5CHA6"/>
<comment type="caution">
    <text evidence="3">The sequence shown here is derived from an EMBL/GenBank/DDBJ whole genome shotgun (WGS) entry which is preliminary data.</text>
</comment>
<dbReference type="EMBL" id="JXTC01000365">
    <property type="protein sequence ID" value="PON60427.1"/>
    <property type="molecule type" value="Genomic_DNA"/>
</dbReference>
<sequence>MLKLCCCLVFFFYWFCFFGRSSHVKAGSYGFSSSKIEQGGTEANTEDRKASLGSMATGDENNEVADRAEREQDGDGATSLMATGSERDSARKGYRRCKEGVPAVQGKEGEVKISGFVS</sequence>